<dbReference type="GO" id="GO:0016757">
    <property type="term" value="F:glycosyltransferase activity"/>
    <property type="evidence" value="ECO:0007669"/>
    <property type="project" value="UniProtKB-KW"/>
</dbReference>
<dbReference type="RefSeq" id="WP_165232197.1">
    <property type="nucleotide sequence ID" value="NZ_JAAKZV010000011.1"/>
</dbReference>
<sequence length="385" mass="41715">MRVLHAVTLHTPDNAFGGPTQVAVNLSKGLRSRGVDARIATLGDGYDGPLPRDIEGVPAWLHQARHVLPRFEVSGITSPALLARARRLVKGADVVHVHLMRDLITLPFALIAQQAGVPVVLQTHGMIDTTEKQVARIVDMLGLKRALRKADGVLYLTEVERDDIQAVIPDTPLPGAHRLVNGVPPQDRRPQRTDGPPTVVFMARVQERKRPEEFIRAIPLVRKEHPDARFILAGPDTGALAGPMMELARELGVGDAVSYVGSVARDEVTDFLRTADVYVLPATYEPFPVSVLESMSVGVPVVVTRFCGQAPDIAEYGAGVVTESDPDRSVDNTALVADGILRLLEPAANERASQAAWQLVQDRFTIDAVVQDLIGVYERVAGQPA</sequence>
<evidence type="ECO:0000313" key="8">
    <source>
        <dbReference type="Proteomes" id="UP000481583"/>
    </source>
</evidence>
<dbReference type="PANTHER" id="PTHR12526">
    <property type="entry name" value="GLYCOSYLTRANSFERASE"/>
    <property type="match status" value="1"/>
</dbReference>
<feature type="domain" description="Glycosyltransferase subfamily 4-like N-terminal" evidence="6">
    <location>
        <begin position="17"/>
        <end position="166"/>
    </location>
</feature>
<keyword evidence="8" id="KW-1185">Reference proteome</keyword>
<dbReference type="Proteomes" id="UP000481583">
    <property type="component" value="Unassembled WGS sequence"/>
</dbReference>
<comment type="caution">
    <text evidence="7">The sequence shown here is derived from an EMBL/GenBank/DDBJ whole genome shotgun (WGS) entry which is preliminary data.</text>
</comment>
<dbReference type="Gene3D" id="3.40.50.2000">
    <property type="entry name" value="Glycogen Phosphorylase B"/>
    <property type="match status" value="2"/>
</dbReference>
<dbReference type="SUPFAM" id="SSF53756">
    <property type="entry name" value="UDP-Glycosyltransferase/glycogen phosphorylase"/>
    <property type="match status" value="1"/>
</dbReference>
<keyword evidence="3 7" id="KW-0808">Transferase</keyword>
<evidence type="ECO:0000259" key="6">
    <source>
        <dbReference type="Pfam" id="PF13579"/>
    </source>
</evidence>
<organism evidence="7 8">
    <name type="scientific">Streptomyces coryli</name>
    <dbReference type="NCBI Taxonomy" id="1128680"/>
    <lineage>
        <taxon>Bacteria</taxon>
        <taxon>Bacillati</taxon>
        <taxon>Actinomycetota</taxon>
        <taxon>Actinomycetes</taxon>
        <taxon>Kitasatosporales</taxon>
        <taxon>Streptomycetaceae</taxon>
        <taxon>Streptomyces</taxon>
    </lineage>
</organism>
<reference evidence="7 8" key="1">
    <citation type="submission" date="2020-02" db="EMBL/GenBank/DDBJ databases">
        <title>Whole-genome analyses of novel actinobacteria.</title>
        <authorList>
            <person name="Sahin N."/>
        </authorList>
    </citation>
    <scope>NUCLEOTIDE SEQUENCE [LARGE SCALE GENOMIC DNA]</scope>
    <source>
        <strain evidence="7 8">A7024</strain>
    </source>
</reference>
<dbReference type="InterPro" id="IPR028098">
    <property type="entry name" value="Glyco_trans_4-like_N"/>
</dbReference>
<evidence type="ECO:0000313" key="7">
    <source>
        <dbReference type="EMBL" id="NGN63237.1"/>
    </source>
</evidence>
<dbReference type="PANTHER" id="PTHR12526:SF510">
    <property type="entry name" value="D-INOSITOL 3-PHOSPHATE GLYCOSYLTRANSFERASE"/>
    <property type="match status" value="1"/>
</dbReference>
<evidence type="ECO:0000256" key="1">
    <source>
        <dbReference type="ARBA" id="ARBA00021292"/>
    </source>
</evidence>
<name>A0A6G4TW16_9ACTN</name>
<evidence type="ECO:0000256" key="2">
    <source>
        <dbReference type="ARBA" id="ARBA00022676"/>
    </source>
</evidence>
<feature type="region of interest" description="Disordered" evidence="4">
    <location>
        <begin position="175"/>
        <end position="196"/>
    </location>
</feature>
<dbReference type="AlphaFoldDB" id="A0A6G4TW16"/>
<feature type="domain" description="Glycosyl transferase family 1" evidence="5">
    <location>
        <begin position="190"/>
        <end position="327"/>
    </location>
</feature>
<evidence type="ECO:0000256" key="4">
    <source>
        <dbReference type="SAM" id="MobiDB-lite"/>
    </source>
</evidence>
<accession>A0A6G4TW16</accession>
<gene>
    <name evidence="7" type="ORF">G5C51_04855</name>
</gene>
<dbReference type="EMBL" id="JAAKZV010000011">
    <property type="protein sequence ID" value="NGN63237.1"/>
    <property type="molecule type" value="Genomic_DNA"/>
</dbReference>
<evidence type="ECO:0000259" key="5">
    <source>
        <dbReference type="Pfam" id="PF00534"/>
    </source>
</evidence>
<protein>
    <recommendedName>
        <fullName evidence="1">D-inositol 3-phosphate glycosyltransferase</fullName>
    </recommendedName>
</protein>
<evidence type="ECO:0000256" key="3">
    <source>
        <dbReference type="ARBA" id="ARBA00022679"/>
    </source>
</evidence>
<dbReference type="Pfam" id="PF13579">
    <property type="entry name" value="Glyco_trans_4_4"/>
    <property type="match status" value="1"/>
</dbReference>
<keyword evidence="2" id="KW-0328">Glycosyltransferase</keyword>
<dbReference type="InterPro" id="IPR001296">
    <property type="entry name" value="Glyco_trans_1"/>
</dbReference>
<dbReference type="Pfam" id="PF00534">
    <property type="entry name" value="Glycos_transf_1"/>
    <property type="match status" value="1"/>
</dbReference>
<proteinExistence type="predicted"/>